<dbReference type="Gene3D" id="2.40.50.1020">
    <property type="entry name" value="LytTr DNA-binding domain"/>
    <property type="match status" value="1"/>
</dbReference>
<dbReference type="InterPro" id="IPR046947">
    <property type="entry name" value="LytR-like"/>
</dbReference>
<dbReference type="RefSeq" id="WP_111940487.1">
    <property type="nucleotide sequence ID" value="NZ_BAAACJ010000051.1"/>
</dbReference>
<evidence type="ECO:0000313" key="10">
    <source>
        <dbReference type="EMBL" id="MDQ0480807.1"/>
    </source>
</evidence>
<sequence>MLSIVICEDNEIQLQKFKDIIEIVIAKNNYDFKLELCTSNPKDVIDYTNSKENLRGIYFFDVELKDGINGIKLAEQIRKKDALGYIIFVTTHSEMSFLTFKYKVEAMDYIIKDSFDEIEYRIEKCLEYIDHSYYRKNNVHKFFRLKQDDRVININLDDILFIETSPVPHKLIIHQKRKQLEIYGTLKELEEKLPEEFYRCHRAYIVNKNNVKELDKRRRIIYMVNGEQCLISFRYIGGLMK</sequence>
<evidence type="ECO:0000259" key="8">
    <source>
        <dbReference type="PROSITE" id="PS50110"/>
    </source>
</evidence>
<dbReference type="PANTHER" id="PTHR37299:SF3">
    <property type="entry name" value="STAGE 0 SPORULATION PROTEIN A HOMOLOG"/>
    <property type="match status" value="1"/>
</dbReference>
<dbReference type="SUPFAM" id="SSF52172">
    <property type="entry name" value="CheY-like"/>
    <property type="match status" value="1"/>
</dbReference>
<dbReference type="Pfam" id="PF04397">
    <property type="entry name" value="LytTR"/>
    <property type="match status" value="1"/>
</dbReference>
<evidence type="ECO:0000256" key="1">
    <source>
        <dbReference type="ARBA" id="ARBA00018672"/>
    </source>
</evidence>
<comment type="function">
    <text evidence="6">Required for high-level post-exponential phase expression of a series of secreted proteins.</text>
</comment>
<evidence type="ECO:0000256" key="5">
    <source>
        <dbReference type="ARBA" id="ARBA00024867"/>
    </source>
</evidence>
<dbReference type="PROSITE" id="PS50930">
    <property type="entry name" value="HTH_LYTTR"/>
    <property type="match status" value="1"/>
</dbReference>
<evidence type="ECO:0000256" key="6">
    <source>
        <dbReference type="ARBA" id="ARBA00037164"/>
    </source>
</evidence>
<dbReference type="Proteomes" id="UP001224418">
    <property type="component" value="Unassembled WGS sequence"/>
</dbReference>
<name>A0ABU0JY14_HATLI</name>
<keyword evidence="11" id="KW-1185">Reference proteome</keyword>
<protein>
    <recommendedName>
        <fullName evidence="1">Stage 0 sporulation protein A homolog</fullName>
    </recommendedName>
</protein>
<gene>
    <name evidence="10" type="ORF">QOZ93_002557</name>
</gene>
<feature type="domain" description="Response regulatory" evidence="8">
    <location>
        <begin position="3"/>
        <end position="127"/>
    </location>
</feature>
<dbReference type="EMBL" id="JAUSWN010000029">
    <property type="protein sequence ID" value="MDQ0480807.1"/>
    <property type="molecule type" value="Genomic_DNA"/>
</dbReference>
<dbReference type="InterPro" id="IPR007492">
    <property type="entry name" value="LytTR_DNA-bd_dom"/>
</dbReference>
<dbReference type="Gene3D" id="3.40.50.2300">
    <property type="match status" value="1"/>
</dbReference>
<dbReference type="SMART" id="SM00850">
    <property type="entry name" value="LytTR"/>
    <property type="match status" value="1"/>
</dbReference>
<keyword evidence="2" id="KW-0963">Cytoplasm</keyword>
<keyword evidence="4" id="KW-0010">Activator</keyword>
<dbReference type="InterPro" id="IPR011006">
    <property type="entry name" value="CheY-like_superfamily"/>
</dbReference>
<keyword evidence="7" id="KW-0597">Phosphoprotein</keyword>
<feature type="modified residue" description="4-aspartylphosphate" evidence="7">
    <location>
        <position position="61"/>
    </location>
</feature>
<dbReference type="PROSITE" id="PS50110">
    <property type="entry name" value="RESPONSE_REGULATORY"/>
    <property type="match status" value="1"/>
</dbReference>
<keyword evidence="3" id="KW-0902">Two-component regulatory system</keyword>
<reference evidence="10 11" key="1">
    <citation type="submission" date="2023-07" db="EMBL/GenBank/DDBJ databases">
        <title>Genomic Encyclopedia of Type Strains, Phase IV (KMG-IV): sequencing the most valuable type-strain genomes for metagenomic binning, comparative biology and taxonomic classification.</title>
        <authorList>
            <person name="Goeker M."/>
        </authorList>
    </citation>
    <scope>NUCLEOTIDE SEQUENCE [LARGE SCALE GENOMIC DNA]</scope>
    <source>
        <strain evidence="10 11">DSM 1400</strain>
    </source>
</reference>
<evidence type="ECO:0000313" key="11">
    <source>
        <dbReference type="Proteomes" id="UP001224418"/>
    </source>
</evidence>
<feature type="domain" description="HTH LytTR-type" evidence="9">
    <location>
        <begin position="143"/>
        <end position="241"/>
    </location>
</feature>
<comment type="caution">
    <text evidence="10">The sequence shown here is derived from an EMBL/GenBank/DDBJ whole genome shotgun (WGS) entry which is preliminary data.</text>
</comment>
<proteinExistence type="predicted"/>
<evidence type="ECO:0000256" key="7">
    <source>
        <dbReference type="PROSITE-ProRule" id="PRU00169"/>
    </source>
</evidence>
<evidence type="ECO:0000256" key="4">
    <source>
        <dbReference type="ARBA" id="ARBA00023159"/>
    </source>
</evidence>
<evidence type="ECO:0000256" key="3">
    <source>
        <dbReference type="ARBA" id="ARBA00023012"/>
    </source>
</evidence>
<evidence type="ECO:0000256" key="2">
    <source>
        <dbReference type="ARBA" id="ARBA00022490"/>
    </source>
</evidence>
<comment type="function">
    <text evidence="5">May play the central regulatory role in sporulation. It may be an element of the effector pathway responsible for the activation of sporulation genes in response to nutritional stress. Spo0A may act in concert with spo0H (a sigma factor) to control the expression of some genes that are critical to the sporulation process.</text>
</comment>
<organism evidence="10 11">
    <name type="scientific">Hathewaya limosa</name>
    <name type="common">Clostridium limosum</name>
    <dbReference type="NCBI Taxonomy" id="1536"/>
    <lineage>
        <taxon>Bacteria</taxon>
        <taxon>Bacillati</taxon>
        <taxon>Bacillota</taxon>
        <taxon>Clostridia</taxon>
        <taxon>Eubacteriales</taxon>
        <taxon>Clostridiaceae</taxon>
        <taxon>Hathewaya</taxon>
    </lineage>
</organism>
<dbReference type="SMART" id="SM00448">
    <property type="entry name" value="REC"/>
    <property type="match status" value="1"/>
</dbReference>
<dbReference type="InterPro" id="IPR001789">
    <property type="entry name" value="Sig_transdc_resp-reg_receiver"/>
</dbReference>
<dbReference type="Pfam" id="PF00072">
    <property type="entry name" value="Response_reg"/>
    <property type="match status" value="1"/>
</dbReference>
<dbReference type="PANTHER" id="PTHR37299">
    <property type="entry name" value="TRANSCRIPTIONAL REGULATOR-RELATED"/>
    <property type="match status" value="1"/>
</dbReference>
<accession>A0ABU0JY14</accession>
<evidence type="ECO:0000259" key="9">
    <source>
        <dbReference type="PROSITE" id="PS50930"/>
    </source>
</evidence>